<gene>
    <name evidence="1" type="ORF">SNAT2548_LOCUS1583</name>
</gene>
<comment type="caution">
    <text evidence="1">The sequence shown here is derived from an EMBL/GenBank/DDBJ whole genome shotgun (WGS) entry which is preliminary data.</text>
</comment>
<reference evidence="1" key="1">
    <citation type="submission" date="2021-02" db="EMBL/GenBank/DDBJ databases">
        <authorList>
            <person name="Dougan E. K."/>
            <person name="Rhodes N."/>
            <person name="Thang M."/>
            <person name="Chan C."/>
        </authorList>
    </citation>
    <scope>NUCLEOTIDE SEQUENCE</scope>
</reference>
<accession>A0A812HHR4</accession>
<dbReference type="EMBL" id="CAJNDS010000089">
    <property type="protein sequence ID" value="CAE6951241.1"/>
    <property type="molecule type" value="Genomic_DNA"/>
</dbReference>
<protein>
    <submittedName>
        <fullName evidence="1">Uncharacterized protein</fullName>
    </submittedName>
</protein>
<keyword evidence="2" id="KW-1185">Reference proteome</keyword>
<evidence type="ECO:0000313" key="1">
    <source>
        <dbReference type="EMBL" id="CAE6951241.1"/>
    </source>
</evidence>
<organism evidence="1 2">
    <name type="scientific">Symbiodinium natans</name>
    <dbReference type="NCBI Taxonomy" id="878477"/>
    <lineage>
        <taxon>Eukaryota</taxon>
        <taxon>Sar</taxon>
        <taxon>Alveolata</taxon>
        <taxon>Dinophyceae</taxon>
        <taxon>Suessiales</taxon>
        <taxon>Symbiodiniaceae</taxon>
        <taxon>Symbiodinium</taxon>
    </lineage>
</organism>
<dbReference type="AlphaFoldDB" id="A0A812HHR4"/>
<evidence type="ECO:0000313" key="2">
    <source>
        <dbReference type="Proteomes" id="UP000604046"/>
    </source>
</evidence>
<proteinExistence type="predicted"/>
<name>A0A812HHR4_9DINO</name>
<dbReference type="Proteomes" id="UP000604046">
    <property type="component" value="Unassembled WGS sequence"/>
</dbReference>
<sequence length="64" mass="7044">MSQSLTDLRLAVDGLVKPASVEDLSAKVAEIQQALVSQEKRGDQRDVSLEAAFEVSRHSFRCLN</sequence>